<dbReference type="RefSeq" id="WP_189868314.1">
    <property type="nucleotide sequence ID" value="NZ_BMWA01000001.1"/>
</dbReference>
<proteinExistence type="predicted"/>
<protein>
    <submittedName>
        <fullName evidence="2">Uncharacterized protein</fullName>
    </submittedName>
</protein>
<gene>
    <name evidence="2" type="ORF">ACFQMH_14990</name>
</gene>
<evidence type="ECO:0000313" key="3">
    <source>
        <dbReference type="Proteomes" id="UP001596409"/>
    </source>
</evidence>
<feature type="region of interest" description="Disordered" evidence="1">
    <location>
        <begin position="78"/>
        <end position="122"/>
    </location>
</feature>
<comment type="caution">
    <text evidence="2">The sequence shown here is derived from an EMBL/GenBank/DDBJ whole genome shotgun (WGS) entry which is preliminary data.</text>
</comment>
<accession>A0ABW2DYN9</accession>
<evidence type="ECO:0000256" key="1">
    <source>
        <dbReference type="SAM" id="MobiDB-lite"/>
    </source>
</evidence>
<keyword evidence="3" id="KW-1185">Reference proteome</keyword>
<reference evidence="3" key="1">
    <citation type="journal article" date="2019" name="Int. J. Syst. Evol. Microbiol.">
        <title>The Global Catalogue of Microorganisms (GCM) 10K type strain sequencing project: providing services to taxonomists for standard genome sequencing and annotation.</title>
        <authorList>
            <consortium name="The Broad Institute Genomics Platform"/>
            <consortium name="The Broad Institute Genome Sequencing Center for Infectious Disease"/>
            <person name="Wu L."/>
            <person name="Ma J."/>
        </authorList>
    </citation>
    <scope>NUCLEOTIDE SEQUENCE [LARGE SCALE GENOMIC DNA]</scope>
    <source>
        <strain evidence="3">JCM 4855</strain>
    </source>
</reference>
<feature type="compositionally biased region" description="Basic residues" evidence="1">
    <location>
        <begin position="104"/>
        <end position="122"/>
    </location>
</feature>
<dbReference type="EMBL" id="JBHSYM010000028">
    <property type="protein sequence ID" value="MFC7012989.1"/>
    <property type="molecule type" value="Genomic_DNA"/>
</dbReference>
<sequence>MRDVAIIEAPSVPGLRPSGVEELPDALLGAGPATGLGALRAGRVEPPPYAPERDRATGVLNPAGVAAYTVPLVPVGPGRRGLSMPACPRPPIAAGQGPSSSPVKVHRCPSPRTHRARPARPH</sequence>
<evidence type="ECO:0000313" key="2">
    <source>
        <dbReference type="EMBL" id="MFC7012989.1"/>
    </source>
</evidence>
<name>A0ABW2DYN9_9ACTN</name>
<organism evidence="2 3">
    <name type="scientific">Streptomyces viridiviolaceus</name>
    <dbReference type="NCBI Taxonomy" id="68282"/>
    <lineage>
        <taxon>Bacteria</taxon>
        <taxon>Bacillati</taxon>
        <taxon>Actinomycetota</taxon>
        <taxon>Actinomycetes</taxon>
        <taxon>Kitasatosporales</taxon>
        <taxon>Streptomycetaceae</taxon>
        <taxon>Streptomyces</taxon>
    </lineage>
</organism>
<dbReference type="Proteomes" id="UP001596409">
    <property type="component" value="Unassembled WGS sequence"/>
</dbReference>